<proteinExistence type="predicted"/>
<keyword evidence="4" id="KW-1185">Reference proteome</keyword>
<dbReference type="AlphaFoldDB" id="A0A151ISM0"/>
<protein>
    <recommendedName>
        <fullName evidence="2">SWIM-type domain-containing protein</fullName>
    </recommendedName>
</protein>
<accession>A0A151ISM0</accession>
<sequence length="178" mass="20769">MRAKRDIENSLATEANKKGWWRKKLMFQSISSNDILDFPEMTERDLKILFTESYQLSQAVFYLAEMVDKDGKVNLQFLKDQTNVIKLQVQSRHISRKIYRCFIKYKPNSVGISGLLQYACDCANRRRTVGCCSHIATIVYYLTHARYLSKLLKPAEILSKMFQQDNIIPVIEEDSDED</sequence>
<name>A0A151ISM0_9HYME</name>
<reference evidence="3 4" key="1">
    <citation type="submission" date="2015-09" db="EMBL/GenBank/DDBJ databases">
        <title>Trachymyrmex cornetzi WGS genome.</title>
        <authorList>
            <person name="Nygaard S."/>
            <person name="Hu H."/>
            <person name="Boomsma J."/>
            <person name="Zhang G."/>
        </authorList>
    </citation>
    <scope>NUCLEOTIDE SEQUENCE [LARGE SCALE GENOMIC DNA]</scope>
    <source>
        <strain evidence="3">Tcor2-1</strain>
        <tissue evidence="3">Whole body</tissue>
    </source>
</reference>
<evidence type="ECO:0000313" key="4">
    <source>
        <dbReference type="Proteomes" id="UP000078492"/>
    </source>
</evidence>
<keyword evidence="1" id="KW-0479">Metal-binding</keyword>
<evidence type="ECO:0000259" key="2">
    <source>
        <dbReference type="PROSITE" id="PS50966"/>
    </source>
</evidence>
<dbReference type="InterPro" id="IPR007527">
    <property type="entry name" value="Znf_SWIM"/>
</dbReference>
<dbReference type="PROSITE" id="PS50966">
    <property type="entry name" value="ZF_SWIM"/>
    <property type="match status" value="1"/>
</dbReference>
<gene>
    <name evidence="3" type="ORF">ALC57_18040</name>
</gene>
<dbReference type="Proteomes" id="UP000078492">
    <property type="component" value="Unassembled WGS sequence"/>
</dbReference>
<feature type="domain" description="SWIM-type" evidence="2">
    <location>
        <begin position="99"/>
        <end position="143"/>
    </location>
</feature>
<evidence type="ECO:0000256" key="1">
    <source>
        <dbReference type="PROSITE-ProRule" id="PRU00325"/>
    </source>
</evidence>
<dbReference type="GO" id="GO:0008270">
    <property type="term" value="F:zinc ion binding"/>
    <property type="evidence" value="ECO:0007669"/>
    <property type="project" value="UniProtKB-KW"/>
</dbReference>
<keyword evidence="1" id="KW-0862">Zinc</keyword>
<dbReference type="EMBL" id="KQ981065">
    <property type="protein sequence ID" value="KYN09836.1"/>
    <property type="molecule type" value="Genomic_DNA"/>
</dbReference>
<evidence type="ECO:0000313" key="3">
    <source>
        <dbReference type="EMBL" id="KYN09836.1"/>
    </source>
</evidence>
<organism evidence="3 4">
    <name type="scientific">Trachymyrmex cornetzi</name>
    <dbReference type="NCBI Taxonomy" id="471704"/>
    <lineage>
        <taxon>Eukaryota</taxon>
        <taxon>Metazoa</taxon>
        <taxon>Ecdysozoa</taxon>
        <taxon>Arthropoda</taxon>
        <taxon>Hexapoda</taxon>
        <taxon>Insecta</taxon>
        <taxon>Pterygota</taxon>
        <taxon>Neoptera</taxon>
        <taxon>Endopterygota</taxon>
        <taxon>Hymenoptera</taxon>
        <taxon>Apocrita</taxon>
        <taxon>Aculeata</taxon>
        <taxon>Formicoidea</taxon>
        <taxon>Formicidae</taxon>
        <taxon>Myrmicinae</taxon>
        <taxon>Trachymyrmex</taxon>
    </lineage>
</organism>
<keyword evidence="1" id="KW-0863">Zinc-finger</keyword>